<feature type="domain" description="RNA polymerase sigma factor 70 region 4 type 2" evidence="10">
    <location>
        <begin position="120"/>
        <end position="172"/>
    </location>
</feature>
<dbReference type="InterPro" id="IPR013249">
    <property type="entry name" value="RNA_pol_sigma70_r4_t2"/>
</dbReference>
<feature type="domain" description="SnoaL-like" evidence="11">
    <location>
        <begin position="195"/>
        <end position="283"/>
    </location>
</feature>
<name>A0ABP4B2B1_9ACTN</name>
<dbReference type="InterPro" id="IPR014305">
    <property type="entry name" value="RNA_pol_sigma-G_actinobac"/>
</dbReference>
<dbReference type="NCBIfam" id="TIGR02960">
    <property type="entry name" value="SigX5"/>
    <property type="match status" value="1"/>
</dbReference>
<evidence type="ECO:0000256" key="6">
    <source>
        <dbReference type="ARBA" id="ARBA00023163"/>
    </source>
</evidence>
<evidence type="ECO:0000313" key="13">
    <source>
        <dbReference type="Proteomes" id="UP001500542"/>
    </source>
</evidence>
<dbReference type="InterPro" id="IPR032710">
    <property type="entry name" value="NTF2-like_dom_sf"/>
</dbReference>
<dbReference type="Gene3D" id="1.10.1740.10">
    <property type="match status" value="1"/>
</dbReference>
<dbReference type="SUPFAM" id="SSF88659">
    <property type="entry name" value="Sigma3 and sigma4 domains of RNA polymerase sigma factors"/>
    <property type="match status" value="1"/>
</dbReference>
<dbReference type="CDD" id="cd06171">
    <property type="entry name" value="Sigma70_r4"/>
    <property type="match status" value="1"/>
</dbReference>
<dbReference type="InterPro" id="IPR036388">
    <property type="entry name" value="WH-like_DNA-bd_sf"/>
</dbReference>
<keyword evidence="5 7" id="KW-0238">DNA-binding</keyword>
<dbReference type="PANTHER" id="PTHR43133:SF65">
    <property type="entry name" value="ECF RNA POLYMERASE SIGMA FACTOR SIGG"/>
    <property type="match status" value="1"/>
</dbReference>
<keyword evidence="4 7" id="KW-0731">Sigma factor</keyword>
<dbReference type="InterPro" id="IPR013324">
    <property type="entry name" value="RNA_pol_sigma_r3/r4-like"/>
</dbReference>
<evidence type="ECO:0000259" key="10">
    <source>
        <dbReference type="Pfam" id="PF08281"/>
    </source>
</evidence>
<dbReference type="EMBL" id="BAAAHK010000008">
    <property type="protein sequence ID" value="GAA0943495.1"/>
    <property type="molecule type" value="Genomic_DNA"/>
</dbReference>
<dbReference type="NCBIfam" id="TIGR02937">
    <property type="entry name" value="sigma70-ECF"/>
    <property type="match status" value="1"/>
</dbReference>
<evidence type="ECO:0000256" key="1">
    <source>
        <dbReference type="ARBA" id="ARBA00010641"/>
    </source>
</evidence>
<dbReference type="Gene3D" id="1.10.10.10">
    <property type="entry name" value="Winged helix-like DNA-binding domain superfamily/Winged helix DNA-binding domain"/>
    <property type="match status" value="1"/>
</dbReference>
<evidence type="ECO:0000256" key="3">
    <source>
        <dbReference type="ARBA" id="ARBA00023015"/>
    </source>
</evidence>
<dbReference type="InterPro" id="IPR013325">
    <property type="entry name" value="RNA_pol_sigma_r2"/>
</dbReference>
<dbReference type="PANTHER" id="PTHR43133">
    <property type="entry name" value="RNA POLYMERASE ECF-TYPE SIGMA FACTO"/>
    <property type="match status" value="1"/>
</dbReference>
<dbReference type="SUPFAM" id="SSF88946">
    <property type="entry name" value="Sigma2 domain of RNA polymerase sigma factors"/>
    <property type="match status" value="1"/>
</dbReference>
<dbReference type="InterPro" id="IPR037401">
    <property type="entry name" value="SnoaL-like"/>
</dbReference>
<dbReference type="Proteomes" id="UP001500542">
    <property type="component" value="Unassembled WGS sequence"/>
</dbReference>
<evidence type="ECO:0000259" key="11">
    <source>
        <dbReference type="Pfam" id="PF12680"/>
    </source>
</evidence>
<evidence type="ECO:0000256" key="7">
    <source>
        <dbReference type="RuleBase" id="RU000716"/>
    </source>
</evidence>
<dbReference type="PROSITE" id="PS01063">
    <property type="entry name" value="SIGMA70_ECF"/>
    <property type="match status" value="1"/>
</dbReference>
<evidence type="ECO:0000259" key="9">
    <source>
        <dbReference type="Pfam" id="PF04542"/>
    </source>
</evidence>
<dbReference type="Gene3D" id="3.10.450.50">
    <property type="match status" value="1"/>
</dbReference>
<sequence length="309" mass="34602">MDFEGRTAPFRRELLTLCYRMSGSNHDAEDLLQETMIRAWRAFDRYDETRASLRTWLYKIATNTCLTELENRGRRPLPSGLVASGDDPEGPLRKGAEVPWLQPFPDDPATVAEERGTLRLALIAALQFLPAKQRAVLILRDVLAWSAAETADVLQLTPAAANSALQRARAKLKETGLAEEDVLEPDDPKCVDFLNRYIAAFERADVAAFTDLLTEDVLLEMPPFYNWFRGREYHLRFIARVFDQRGTDWRVHPIAANGQPGIAVYRGDGDGGYVLHTLHVFTVTVAGISHNHTFQDDGVFAAFKLAGTA</sequence>
<accession>A0ABP4B2B1</accession>
<reference evidence="13" key="1">
    <citation type="journal article" date="2019" name="Int. J. Syst. Evol. Microbiol.">
        <title>The Global Catalogue of Microorganisms (GCM) 10K type strain sequencing project: providing services to taxonomists for standard genome sequencing and annotation.</title>
        <authorList>
            <consortium name="The Broad Institute Genomics Platform"/>
            <consortium name="The Broad Institute Genome Sequencing Center for Infectious Disease"/>
            <person name="Wu L."/>
            <person name="Ma J."/>
        </authorList>
    </citation>
    <scope>NUCLEOTIDE SEQUENCE [LARGE SCALE GENOMIC DNA]</scope>
    <source>
        <strain evidence="13">JCM 10977</strain>
    </source>
</reference>
<comment type="subunit">
    <text evidence="2">Interacts transiently with the RNA polymerase catalytic core formed by RpoA, RpoB, RpoC and RpoZ (2 alpha, 1 beta, 1 beta' and 1 omega subunit) to form the RNA polymerase holoenzyme that can initiate transcription.</text>
</comment>
<organism evidence="12 13">
    <name type="scientific">Kribbella koreensis</name>
    <dbReference type="NCBI Taxonomy" id="57909"/>
    <lineage>
        <taxon>Bacteria</taxon>
        <taxon>Bacillati</taxon>
        <taxon>Actinomycetota</taxon>
        <taxon>Actinomycetes</taxon>
        <taxon>Propionibacteriales</taxon>
        <taxon>Kribbellaceae</taxon>
        <taxon>Kribbella</taxon>
    </lineage>
</organism>
<keyword evidence="3 7" id="KW-0805">Transcription regulation</keyword>
<dbReference type="RefSeq" id="WP_343971058.1">
    <property type="nucleotide sequence ID" value="NZ_BAAAHK010000008.1"/>
</dbReference>
<dbReference type="InterPro" id="IPR014284">
    <property type="entry name" value="RNA_pol_sigma-70_dom"/>
</dbReference>
<dbReference type="Pfam" id="PF12680">
    <property type="entry name" value="SnoaL_2"/>
    <property type="match status" value="1"/>
</dbReference>
<gene>
    <name evidence="12" type="ORF">GCM10009554_36770</name>
</gene>
<evidence type="ECO:0000256" key="2">
    <source>
        <dbReference type="ARBA" id="ARBA00011344"/>
    </source>
</evidence>
<dbReference type="InterPro" id="IPR039425">
    <property type="entry name" value="RNA_pol_sigma-70-like"/>
</dbReference>
<keyword evidence="13" id="KW-1185">Reference proteome</keyword>
<dbReference type="Pfam" id="PF04542">
    <property type="entry name" value="Sigma70_r2"/>
    <property type="match status" value="1"/>
</dbReference>
<feature type="domain" description="RNA polymerase sigma-70 region 2" evidence="9">
    <location>
        <begin position="10"/>
        <end position="74"/>
    </location>
</feature>
<evidence type="ECO:0000256" key="4">
    <source>
        <dbReference type="ARBA" id="ARBA00023082"/>
    </source>
</evidence>
<dbReference type="InterPro" id="IPR007627">
    <property type="entry name" value="RNA_pol_sigma70_r2"/>
</dbReference>
<dbReference type="SUPFAM" id="SSF54427">
    <property type="entry name" value="NTF2-like"/>
    <property type="match status" value="1"/>
</dbReference>
<keyword evidence="6 7" id="KW-0804">Transcription</keyword>
<comment type="caution">
    <text evidence="12">The sequence shown here is derived from an EMBL/GenBank/DDBJ whole genome shotgun (WGS) entry which is preliminary data.</text>
</comment>
<dbReference type="NCBIfam" id="NF006089">
    <property type="entry name" value="PRK08241.1"/>
    <property type="match status" value="1"/>
</dbReference>
<evidence type="ECO:0000313" key="12">
    <source>
        <dbReference type="EMBL" id="GAA0943495.1"/>
    </source>
</evidence>
<proteinExistence type="inferred from homology"/>
<comment type="similarity">
    <text evidence="1 7">Belongs to the sigma-70 factor family. ECF subfamily.</text>
</comment>
<protein>
    <recommendedName>
        <fullName evidence="7">RNA polymerase sigma factor</fullName>
    </recommendedName>
</protein>
<dbReference type="InterPro" id="IPR000838">
    <property type="entry name" value="RNA_pol_sigma70_ECF_CS"/>
</dbReference>
<evidence type="ECO:0000256" key="5">
    <source>
        <dbReference type="ARBA" id="ARBA00023125"/>
    </source>
</evidence>
<feature type="region of interest" description="Disordered" evidence="8">
    <location>
        <begin position="76"/>
        <end position="99"/>
    </location>
</feature>
<evidence type="ECO:0000256" key="8">
    <source>
        <dbReference type="SAM" id="MobiDB-lite"/>
    </source>
</evidence>
<dbReference type="Pfam" id="PF08281">
    <property type="entry name" value="Sigma70_r4_2"/>
    <property type="match status" value="1"/>
</dbReference>